<dbReference type="AlphaFoldDB" id="A0A099NIF6"/>
<evidence type="ECO:0000313" key="2">
    <source>
        <dbReference type="EMBL" id="KGK32473.1"/>
    </source>
</evidence>
<name>A0A099NIF6_PICKU</name>
<evidence type="ECO:0000313" key="3">
    <source>
        <dbReference type="Proteomes" id="UP000029867"/>
    </source>
</evidence>
<evidence type="ECO:0000313" key="1">
    <source>
        <dbReference type="EMBL" id="KGK32419.1"/>
    </source>
</evidence>
<proteinExistence type="predicted"/>
<protein>
    <submittedName>
        <fullName evidence="2">Uncharacterized protein</fullName>
    </submittedName>
</protein>
<dbReference type="EMBL" id="JQFK01002286">
    <property type="protein sequence ID" value="KGK32419.1"/>
    <property type="molecule type" value="Genomic_DNA"/>
</dbReference>
<dbReference type="HOGENOM" id="CLU_3379588_0_0_1"/>
<accession>A0A099NIF6</accession>
<dbReference type="EMBL" id="JQFK01002218">
    <property type="protein sequence ID" value="KGK32473.1"/>
    <property type="molecule type" value="Genomic_DNA"/>
</dbReference>
<gene>
    <name evidence="2" type="ORF">JL09_g6920</name>
    <name evidence="1" type="ORF">JL09_g6974</name>
</gene>
<feature type="non-terminal residue" evidence="2">
    <location>
        <position position="1"/>
    </location>
</feature>
<reference evidence="2" key="2">
    <citation type="submission" date="2014-08" db="EMBL/GenBank/DDBJ databases">
        <title>Exploiting Issatchenkia orientalis SD108 for Succinic Acid Production.</title>
        <authorList>
            <person name="Xiao H."/>
            <person name="Shao Z."/>
            <person name="Jiang Y."/>
            <person name="Dole S."/>
            <person name="Zhao H."/>
        </authorList>
    </citation>
    <scope>NUCLEOTIDE SEQUENCE [LARGE SCALE GENOMIC DNA]</scope>
    <source>
        <strain evidence="2">SD108</strain>
    </source>
</reference>
<comment type="caution">
    <text evidence="2">The sequence shown here is derived from an EMBL/GenBank/DDBJ whole genome shotgun (WGS) entry which is preliminary data.</text>
</comment>
<reference evidence="3" key="1">
    <citation type="journal article" date="2014" name="Microb. Cell Fact.">
        <title>Exploiting Issatchenkia orientalis SD108 for succinic acid production.</title>
        <authorList>
            <person name="Xiao H."/>
            <person name="Shao Z."/>
            <person name="Jiang Y."/>
            <person name="Dole S."/>
            <person name="Zhao H."/>
        </authorList>
    </citation>
    <scope>NUCLEOTIDE SEQUENCE [LARGE SCALE GENOMIC DNA]</scope>
    <source>
        <strain evidence="3">SD108</strain>
    </source>
</reference>
<sequence>EALKLLRRAKVLATKLHDDDYITDINDWISKVEN</sequence>
<dbReference type="Proteomes" id="UP000029867">
    <property type="component" value="Unassembled WGS sequence"/>
</dbReference>
<organism evidence="2 3">
    <name type="scientific">Pichia kudriavzevii</name>
    <name type="common">Yeast</name>
    <name type="synonym">Issatchenkia orientalis</name>
    <dbReference type="NCBI Taxonomy" id="4909"/>
    <lineage>
        <taxon>Eukaryota</taxon>
        <taxon>Fungi</taxon>
        <taxon>Dikarya</taxon>
        <taxon>Ascomycota</taxon>
        <taxon>Saccharomycotina</taxon>
        <taxon>Pichiomycetes</taxon>
        <taxon>Pichiales</taxon>
        <taxon>Pichiaceae</taxon>
        <taxon>Pichia</taxon>
    </lineage>
</organism>